<evidence type="ECO:0000313" key="1">
    <source>
        <dbReference type="EMBL" id="QHK20735.1"/>
    </source>
</evidence>
<organism evidence="1 2">
    <name type="scientific">Pseudarthrobacter psychrotolerans</name>
    <dbReference type="NCBI Taxonomy" id="2697569"/>
    <lineage>
        <taxon>Bacteria</taxon>
        <taxon>Bacillati</taxon>
        <taxon>Actinomycetota</taxon>
        <taxon>Actinomycetes</taxon>
        <taxon>Micrococcales</taxon>
        <taxon>Micrococcaceae</taxon>
        <taxon>Pseudarthrobacter</taxon>
    </lineage>
</organism>
<dbReference type="Proteomes" id="UP000464186">
    <property type="component" value="Chromosome"/>
</dbReference>
<proteinExistence type="predicted"/>
<reference evidence="1 2" key="1">
    <citation type="submission" date="2020-01" db="EMBL/GenBank/DDBJ databases">
        <title>Pseudarthrobacter psychrotolerans sp. nov., isolated from antarctic soil.</title>
        <authorList>
            <person name="Shin Y."/>
            <person name="Park W."/>
        </authorList>
    </citation>
    <scope>NUCLEOTIDE SEQUENCE [LARGE SCALE GENOMIC DNA]</scope>
    <source>
        <strain evidence="1 2">YJ56</strain>
    </source>
</reference>
<keyword evidence="2" id="KW-1185">Reference proteome</keyword>
<dbReference type="KEGG" id="psey:GU243_14485"/>
<dbReference type="EMBL" id="CP047898">
    <property type="protein sequence ID" value="QHK20735.1"/>
    <property type="molecule type" value="Genomic_DNA"/>
</dbReference>
<sequence>MAITPEQQKTAKTWQAMVDSNKALLLRKTGHDVGYWAEHARSAGLKALIHR</sequence>
<dbReference type="AlphaFoldDB" id="A0A6P1NJC3"/>
<evidence type="ECO:0000313" key="2">
    <source>
        <dbReference type="Proteomes" id="UP000464186"/>
    </source>
</evidence>
<accession>A0A6P1NJC3</accession>
<gene>
    <name evidence="1" type="ORF">GU243_14485</name>
</gene>
<name>A0A6P1NJC3_9MICC</name>
<protein>
    <submittedName>
        <fullName evidence="1">Uncharacterized protein</fullName>
    </submittedName>
</protein>